<dbReference type="PANTHER" id="PTHR43709">
    <property type="entry name" value="ACONITATE ISOMERASE-RELATED"/>
    <property type="match status" value="1"/>
</dbReference>
<proteinExistence type="inferred from homology"/>
<accession>A0A3G1KXF8</accession>
<name>A0A3G1KXF8_FORW1</name>
<gene>
    <name evidence="3" type="ORF">DCMF_22615</name>
</gene>
<comment type="similarity">
    <text evidence="1">Belongs to the PrpF family.</text>
</comment>
<reference evidence="3 4" key="1">
    <citation type="submission" date="2016-10" db="EMBL/GenBank/DDBJ databases">
        <title>Complete Genome Sequence of Peptococcaceae strain DCMF.</title>
        <authorList>
            <person name="Edwards R.J."/>
            <person name="Holland S.I."/>
            <person name="Deshpande N.P."/>
            <person name="Wong Y.K."/>
            <person name="Ertan H."/>
            <person name="Manefield M."/>
            <person name="Russell T.L."/>
            <person name="Lee M.J."/>
        </authorList>
    </citation>
    <scope>NUCLEOTIDE SEQUENCE [LARGE SCALE GENOMIC DNA]</scope>
    <source>
        <strain evidence="3 4">DCMF</strain>
    </source>
</reference>
<evidence type="ECO:0000256" key="1">
    <source>
        <dbReference type="ARBA" id="ARBA00007673"/>
    </source>
</evidence>
<evidence type="ECO:0000313" key="3">
    <source>
        <dbReference type="EMBL" id="ATW27168.1"/>
    </source>
</evidence>
<keyword evidence="2 3" id="KW-0413">Isomerase</keyword>
<dbReference type="Pfam" id="PF04303">
    <property type="entry name" value="PrpF"/>
    <property type="match status" value="1"/>
</dbReference>
<evidence type="ECO:0000256" key="2">
    <source>
        <dbReference type="ARBA" id="ARBA00023235"/>
    </source>
</evidence>
<sequence length="377" mass="40343">MRGGTSRGLFFHQKDLPEDIRLRDRILLAAFGSPDPKQIDGLGGAVSVTSKAAIIGPPTAPDADVDYTFGQVSITRPLVDYKGNCGNISAAVGPFAIDEGLVEPVEPVTTVRIHNTNTNKIIVAHVPVKNGKADIEGDCEIAGVPGKWAPILIEFESPGGAVTGKLLPTGSLQDEIDLGEDGLYHVSIVDAANPLVFALAEEMGLTGRETPGEIDNDPRVSRILESIRSEACYRLGLVDSPLKATELSPAIPKVAFVAPSGSYRTAEGKLVEKDQMDFLARSMSMQKAHKSFAITGAVCTAVAASLPGTVVHRVARLHHQGKVTFGHPEGLITLEIEIRESGPSQFQIIKAAVERSARRIMDGSVYIPKKIFQEEKR</sequence>
<evidence type="ECO:0000313" key="4">
    <source>
        <dbReference type="Proteomes" id="UP000323521"/>
    </source>
</evidence>
<dbReference type="KEGG" id="fwa:DCMF_22615"/>
<dbReference type="Gene3D" id="3.10.310.10">
    <property type="entry name" value="Diaminopimelate Epimerase, Chain A, domain 1"/>
    <property type="match status" value="2"/>
</dbReference>
<dbReference type="EMBL" id="CP017634">
    <property type="protein sequence ID" value="ATW27168.1"/>
    <property type="molecule type" value="Genomic_DNA"/>
</dbReference>
<dbReference type="AlphaFoldDB" id="A0A3G1KXF8"/>
<dbReference type="SUPFAM" id="SSF54506">
    <property type="entry name" value="Diaminopimelate epimerase-like"/>
    <property type="match status" value="2"/>
</dbReference>
<dbReference type="InterPro" id="IPR007400">
    <property type="entry name" value="PrpF-like"/>
</dbReference>
<keyword evidence="4" id="KW-1185">Reference proteome</keyword>
<dbReference type="PANTHER" id="PTHR43709:SF2">
    <property type="entry name" value="DUF453 DOMAIN PROTEIN (AFU_ORTHOLOGUE AFUA_6G00360)"/>
    <property type="match status" value="1"/>
</dbReference>
<organism evidence="3 4">
    <name type="scientific">Formimonas warabiya</name>
    <dbReference type="NCBI Taxonomy" id="1761012"/>
    <lineage>
        <taxon>Bacteria</taxon>
        <taxon>Bacillati</taxon>
        <taxon>Bacillota</taxon>
        <taxon>Clostridia</taxon>
        <taxon>Eubacteriales</taxon>
        <taxon>Peptococcaceae</taxon>
        <taxon>Candidatus Formimonas</taxon>
    </lineage>
</organism>
<protein>
    <submittedName>
        <fullName evidence="3">3-methylitaconate isomerase</fullName>
    </submittedName>
</protein>
<dbReference type="GO" id="GO:0016853">
    <property type="term" value="F:isomerase activity"/>
    <property type="evidence" value="ECO:0007669"/>
    <property type="project" value="UniProtKB-KW"/>
</dbReference>
<dbReference type="Proteomes" id="UP000323521">
    <property type="component" value="Chromosome"/>
</dbReference>